<sequence length="189" mass="21495">MALKATIYKTELAIADMTRHYYQTHSLTLAQHPSETLERMMLRLVAFTLCAHERLIFGKGISEDAEPDLWQHDYGGNIELWIELGLPEDKLLRRAAHRAHQGMVLAYGGTVVDKWWKDAQKTARELPNLTVVAIDAAESQALTNLCQRTMQLQCTIQEGQLWFADSTHSVVLNPRLLQQSNPPLFQLES</sequence>
<proteinExistence type="predicted"/>
<dbReference type="PIRSF" id="PIRSF011484">
    <property type="entry name" value="YaeQ"/>
    <property type="match status" value="1"/>
</dbReference>
<protein>
    <submittedName>
        <fullName evidence="1">YaeQ family protein</fullName>
    </submittedName>
</protein>
<organism evidence="1 2">
    <name type="scientific">Rheinheimera tilapiae</name>
    <dbReference type="NCBI Taxonomy" id="875043"/>
    <lineage>
        <taxon>Bacteria</taxon>
        <taxon>Pseudomonadati</taxon>
        <taxon>Pseudomonadota</taxon>
        <taxon>Gammaproteobacteria</taxon>
        <taxon>Chromatiales</taxon>
        <taxon>Chromatiaceae</taxon>
        <taxon>Rheinheimera</taxon>
    </lineage>
</organism>
<dbReference type="Proteomes" id="UP001589813">
    <property type="component" value="Unassembled WGS sequence"/>
</dbReference>
<evidence type="ECO:0000313" key="2">
    <source>
        <dbReference type="Proteomes" id="UP001589813"/>
    </source>
</evidence>
<dbReference type="Gene3D" id="3.10.640.10">
    <property type="entry name" value="Restriction endonuclease-like alpha-beta roll domain"/>
    <property type="match status" value="1"/>
</dbReference>
<dbReference type="SMART" id="SM01322">
    <property type="entry name" value="YaeQ"/>
    <property type="match status" value="1"/>
</dbReference>
<dbReference type="RefSeq" id="WP_377246933.1">
    <property type="nucleotide sequence ID" value="NZ_JBHLXP010000005.1"/>
</dbReference>
<dbReference type="Pfam" id="PF07152">
    <property type="entry name" value="YaeQ"/>
    <property type="match status" value="1"/>
</dbReference>
<reference evidence="1 2" key="1">
    <citation type="submission" date="2024-09" db="EMBL/GenBank/DDBJ databases">
        <authorList>
            <person name="Sun Q."/>
            <person name="Mori K."/>
        </authorList>
    </citation>
    <scope>NUCLEOTIDE SEQUENCE [LARGE SCALE GENOMIC DNA]</scope>
    <source>
        <strain evidence="1 2">KCTC 23315</strain>
    </source>
</reference>
<dbReference type="PANTHER" id="PTHR38784:SF1">
    <property type="entry name" value="SUCROSE PHOSPHORYLASE"/>
    <property type="match status" value="1"/>
</dbReference>
<name>A0ABV6BGI7_9GAMM</name>
<dbReference type="PANTHER" id="PTHR38784">
    <property type="entry name" value="SUCROSE PHOSPHORYLASE"/>
    <property type="match status" value="1"/>
</dbReference>
<gene>
    <name evidence="1" type="ORF">ACFFJP_16975</name>
</gene>
<dbReference type="InterPro" id="IPR009822">
    <property type="entry name" value="YaeQ"/>
</dbReference>
<dbReference type="SUPFAM" id="SSF52980">
    <property type="entry name" value="Restriction endonuclease-like"/>
    <property type="match status" value="1"/>
</dbReference>
<keyword evidence="2" id="KW-1185">Reference proteome</keyword>
<accession>A0ABV6BGI7</accession>
<evidence type="ECO:0000313" key="1">
    <source>
        <dbReference type="EMBL" id="MFC0049997.1"/>
    </source>
</evidence>
<dbReference type="InterPro" id="IPR038590">
    <property type="entry name" value="YaeQ_sf"/>
</dbReference>
<dbReference type="InterPro" id="IPR011335">
    <property type="entry name" value="Restrct_endonuc-II-like"/>
</dbReference>
<dbReference type="EMBL" id="JBHLXP010000005">
    <property type="protein sequence ID" value="MFC0049997.1"/>
    <property type="molecule type" value="Genomic_DNA"/>
</dbReference>
<comment type="caution">
    <text evidence="1">The sequence shown here is derived from an EMBL/GenBank/DDBJ whole genome shotgun (WGS) entry which is preliminary data.</text>
</comment>